<organism evidence="1">
    <name type="scientific">uncultured gamma proteobacterium EB000_65A11</name>
    <dbReference type="NCBI Taxonomy" id="710972"/>
    <lineage>
        <taxon>Bacteria</taxon>
        <taxon>Pseudomonadati</taxon>
        <taxon>Pseudomonadota</taxon>
        <taxon>Gammaproteobacteria</taxon>
        <taxon>environmental samples</taxon>
    </lineage>
</organism>
<evidence type="ECO:0000313" key="1">
    <source>
        <dbReference type="EMBL" id="ADI20009.1"/>
    </source>
</evidence>
<name>E0Y018_9GAMM</name>
<dbReference type="EMBL" id="GU474936">
    <property type="protein sequence ID" value="ADI20009.1"/>
    <property type="molecule type" value="Genomic_DNA"/>
</dbReference>
<dbReference type="AlphaFoldDB" id="E0Y018"/>
<protein>
    <submittedName>
        <fullName evidence="1">Uncharacterized protein</fullName>
    </submittedName>
</protein>
<accession>E0Y018</accession>
<reference evidence="1" key="1">
    <citation type="journal article" date="2011" name="Environ. Microbiol.">
        <title>Time-series analyses of Monterey Bay coastal microbial picoplankton using a 'genome proxy' microarray.</title>
        <authorList>
            <person name="Rich V.I."/>
            <person name="Pham V.D."/>
            <person name="Eppley J."/>
            <person name="Shi Y."/>
            <person name="DeLong E.F."/>
        </authorList>
    </citation>
    <scope>NUCLEOTIDE SEQUENCE</scope>
</reference>
<sequence>MLERFTLAANRSKYACCYSTLQKNLLGSTLDEQPKVHFNYRYLDDCITVRGQWDSRSPGLLHLDR</sequence>
<proteinExistence type="predicted"/>